<feature type="transmembrane region" description="Helical" evidence="1">
    <location>
        <begin position="162"/>
        <end position="180"/>
    </location>
</feature>
<feature type="transmembrane region" description="Helical" evidence="1">
    <location>
        <begin position="70"/>
        <end position="89"/>
    </location>
</feature>
<evidence type="ECO:0000313" key="3">
    <source>
        <dbReference type="Proteomes" id="UP000321058"/>
    </source>
</evidence>
<dbReference type="Proteomes" id="UP000321058">
    <property type="component" value="Unassembled WGS sequence"/>
</dbReference>
<feature type="transmembrane region" description="Helical" evidence="1">
    <location>
        <begin position="192"/>
        <end position="211"/>
    </location>
</feature>
<feature type="transmembrane region" description="Helical" evidence="1">
    <location>
        <begin position="269"/>
        <end position="297"/>
    </location>
</feature>
<feature type="transmembrane region" description="Helical" evidence="1">
    <location>
        <begin position="95"/>
        <end position="121"/>
    </location>
</feature>
<name>A0A512N1Z8_9HYPH</name>
<comment type="caution">
    <text evidence="2">The sequence shown here is derived from an EMBL/GenBank/DDBJ whole genome shotgun (WGS) entry which is preliminary data.</text>
</comment>
<evidence type="ECO:0000313" key="2">
    <source>
        <dbReference type="EMBL" id="GEP53010.1"/>
    </source>
</evidence>
<dbReference type="Gene3D" id="1.20.1530.20">
    <property type="match status" value="1"/>
</dbReference>
<gene>
    <name evidence="2" type="ORF">RSO01_01760</name>
</gene>
<reference evidence="2 3" key="1">
    <citation type="submission" date="2019-07" db="EMBL/GenBank/DDBJ databases">
        <title>Whole genome shotgun sequence of Reyranella soli NBRC 108950.</title>
        <authorList>
            <person name="Hosoyama A."/>
            <person name="Uohara A."/>
            <person name="Ohji S."/>
            <person name="Ichikawa N."/>
        </authorList>
    </citation>
    <scope>NUCLEOTIDE SEQUENCE [LARGE SCALE GENOMIC DNA]</scope>
    <source>
        <strain evidence="2 3">NBRC 108950</strain>
    </source>
</reference>
<dbReference type="EMBL" id="BKAJ01000004">
    <property type="protein sequence ID" value="GEP53010.1"/>
    <property type="molecule type" value="Genomic_DNA"/>
</dbReference>
<feature type="transmembrane region" description="Helical" evidence="1">
    <location>
        <begin position="128"/>
        <end position="150"/>
    </location>
</feature>
<dbReference type="InterPro" id="IPR038770">
    <property type="entry name" value="Na+/solute_symporter_sf"/>
</dbReference>
<feature type="transmembrane region" description="Helical" evidence="1">
    <location>
        <begin position="38"/>
        <end position="58"/>
    </location>
</feature>
<dbReference type="AlphaFoldDB" id="A0A512N1Z8"/>
<protein>
    <submittedName>
        <fullName evidence="2">Uncharacterized protein</fullName>
    </submittedName>
</protein>
<dbReference type="RefSeq" id="WP_147145215.1">
    <property type="nucleotide sequence ID" value="NZ_BKAJ01000004.1"/>
</dbReference>
<feature type="transmembrane region" description="Helical" evidence="1">
    <location>
        <begin position="223"/>
        <end position="248"/>
    </location>
</feature>
<keyword evidence="1" id="KW-0812">Transmembrane</keyword>
<organism evidence="2 3">
    <name type="scientific">Reyranella soli</name>
    <dbReference type="NCBI Taxonomy" id="1230389"/>
    <lineage>
        <taxon>Bacteria</taxon>
        <taxon>Pseudomonadati</taxon>
        <taxon>Pseudomonadota</taxon>
        <taxon>Alphaproteobacteria</taxon>
        <taxon>Hyphomicrobiales</taxon>
        <taxon>Reyranellaceae</taxon>
        <taxon>Reyranella</taxon>
    </lineage>
</organism>
<proteinExistence type="predicted"/>
<evidence type="ECO:0000256" key="1">
    <source>
        <dbReference type="SAM" id="Phobius"/>
    </source>
</evidence>
<keyword evidence="1" id="KW-0472">Membrane</keyword>
<dbReference type="OrthoDB" id="7262824at2"/>
<keyword evidence="1" id="KW-1133">Transmembrane helix</keyword>
<accession>A0A512N1Z8</accession>
<keyword evidence="3" id="KW-1185">Reference proteome</keyword>
<sequence length="311" mass="33240">MNPVVHVLRRMGGRATTLLPLSLAIGLAFQNVASAARVLLWPLAVLLLMLALARMDWIRVRALLRRPGPAVLLALANLIVVPLIVWPIWQGLGLWPGLVAALCLSAMAPGIISAATTAAFLRLDSSLALLLTLFTNFLVPFTLPPLALWLLDLDLHVSAVDLSLRLALIVVVASAGAFAIRRWLGTRIMDEAPTLDGLSVIVLMVFAIPLMDGVVAQATAQPLKLAGFVVGAFAGMILCNLVVVACALPFVDRRVALTAGYCSGGRHNALLMAVLPASVDADIFLFIAAVQFPIYLIPTLLQPVYRHLPRP</sequence>